<keyword evidence="4" id="KW-0547">Nucleotide-binding</keyword>
<evidence type="ECO:0000313" key="12">
    <source>
        <dbReference type="EMBL" id="ADI17732.1"/>
    </source>
</evidence>
<dbReference type="FunFam" id="3.40.50.300:FF:000319">
    <property type="entry name" value="DNA repair protein RecN"/>
    <property type="match status" value="1"/>
</dbReference>
<dbReference type="GO" id="GO:0005524">
    <property type="term" value="F:ATP binding"/>
    <property type="evidence" value="ECO:0007669"/>
    <property type="project" value="UniProtKB-KW"/>
</dbReference>
<dbReference type="Gene3D" id="3.40.50.300">
    <property type="entry name" value="P-loop containing nucleotide triphosphate hydrolases"/>
    <property type="match status" value="2"/>
</dbReference>
<evidence type="ECO:0000256" key="3">
    <source>
        <dbReference type="ARBA" id="ARBA00021315"/>
    </source>
</evidence>
<keyword evidence="6" id="KW-0067">ATP-binding</keyword>
<keyword evidence="10" id="KW-0175">Coiled coil</keyword>
<dbReference type="PANTHER" id="PTHR11059:SF0">
    <property type="entry name" value="DNA REPAIR PROTEIN RECN"/>
    <property type="match status" value="1"/>
</dbReference>
<dbReference type="GO" id="GO:0009432">
    <property type="term" value="P:SOS response"/>
    <property type="evidence" value="ECO:0007669"/>
    <property type="project" value="TreeGrafter"/>
</dbReference>
<dbReference type="GO" id="GO:0043590">
    <property type="term" value="C:bacterial nucleoid"/>
    <property type="evidence" value="ECO:0007669"/>
    <property type="project" value="TreeGrafter"/>
</dbReference>
<dbReference type="NCBIfam" id="TIGR00634">
    <property type="entry name" value="recN"/>
    <property type="match status" value="1"/>
</dbReference>
<evidence type="ECO:0000256" key="7">
    <source>
        <dbReference type="ARBA" id="ARBA00023204"/>
    </source>
</evidence>
<evidence type="ECO:0000256" key="1">
    <source>
        <dbReference type="ARBA" id="ARBA00003618"/>
    </source>
</evidence>
<evidence type="ECO:0000256" key="6">
    <source>
        <dbReference type="ARBA" id="ARBA00022840"/>
    </source>
</evidence>
<sequence length="557" mass="61586">MLLQLSIQNYATVDRLEIEFNSGMSCITGETGAGKSIILGALGLTLGDRADKTIVRDGKDKADICAEFDTVDIDVARIWLEGKDLCCEQTSTCILRRVVNKDGRSKAYINGTAVTMKNLKDLGEMLLDIHSQHEHQSLLQKSTHQKLLDDFCLDRNLRGKLSSTWRQWHQNFKEMTELKNLSEENSAEIQLLTYQLSELEELEIEENEFARLESEFKELSDAEEIILATSQALSACESESSQGVLSLISMATHTLRNIKNKPHQLEEILLTLASAEIQLEEAVSDLRSFHEKFDANPDRLAEINLRLGQLHGMARKHNVTPQNLLDVIDSLRSQLNQFKNSGSELDRLAENDKLLREQYGLISKQVTKQRLDGAKILSFQINEQLSKLSMQYAKLEIFCTTRDDEAPAEGGLESVEILVSTNPGAKAEALAKIASGGELSRISLAIQVIAAQTSQIPSLVFDEVDVGIGGGVAKSIGNLLRNLGEKAQILCVTHQAQVASQGHHHFSVTKETGEHGTLTCIEELSGEAVVNEIARMLGGDDFTDESLAHAEQMIISH</sequence>
<dbReference type="AlphaFoldDB" id="E0XTJ1"/>
<dbReference type="EMBL" id="GU474872">
    <property type="protein sequence ID" value="ADI17732.1"/>
    <property type="molecule type" value="Genomic_DNA"/>
</dbReference>
<protein>
    <recommendedName>
        <fullName evidence="3 9">DNA repair protein RecN</fullName>
    </recommendedName>
    <alternativeName>
        <fullName evidence="8 9">Recombination protein N</fullName>
    </alternativeName>
</protein>
<dbReference type="InterPro" id="IPR004604">
    <property type="entry name" value="DNA_recomb/repair_RecN"/>
</dbReference>
<dbReference type="InterPro" id="IPR027417">
    <property type="entry name" value="P-loop_NTPase"/>
</dbReference>
<keyword evidence="5 9" id="KW-0227">DNA damage</keyword>
<dbReference type="GO" id="GO:0006310">
    <property type="term" value="P:DNA recombination"/>
    <property type="evidence" value="ECO:0007669"/>
    <property type="project" value="InterPro"/>
</dbReference>
<evidence type="ECO:0000256" key="10">
    <source>
        <dbReference type="SAM" id="Coils"/>
    </source>
</evidence>
<feature type="coiled-coil region" evidence="10">
    <location>
        <begin position="265"/>
        <end position="292"/>
    </location>
</feature>
<dbReference type="InterPro" id="IPR003395">
    <property type="entry name" value="RecF/RecN/SMC_N"/>
</dbReference>
<name>E0XTJ1_9GAMM</name>
<evidence type="ECO:0000256" key="9">
    <source>
        <dbReference type="PIRNR" id="PIRNR003128"/>
    </source>
</evidence>
<dbReference type="NCBIfam" id="NF008121">
    <property type="entry name" value="PRK10869.1"/>
    <property type="match status" value="1"/>
</dbReference>
<organism evidence="12">
    <name type="scientific">uncultured Oceanospirillales bacterium HF0130_25G24</name>
    <dbReference type="NCBI Taxonomy" id="710744"/>
    <lineage>
        <taxon>Bacteria</taxon>
        <taxon>Pseudomonadati</taxon>
        <taxon>Pseudomonadota</taxon>
        <taxon>Gammaproteobacteria</taxon>
        <taxon>Oceanospirillales</taxon>
        <taxon>environmental samples</taxon>
    </lineage>
</organism>
<reference evidence="12" key="1">
    <citation type="journal article" date="2011" name="Environ. Microbiol.">
        <title>Time-series analyses of Monterey Bay coastal microbial picoplankton using a 'genome proxy' microarray.</title>
        <authorList>
            <person name="Rich V.I."/>
            <person name="Pham V.D."/>
            <person name="Eppley J."/>
            <person name="Shi Y."/>
            <person name="DeLong E.F."/>
        </authorList>
    </citation>
    <scope>NUCLEOTIDE SEQUENCE</scope>
</reference>
<proteinExistence type="inferred from homology"/>
<evidence type="ECO:0000256" key="8">
    <source>
        <dbReference type="ARBA" id="ARBA00033408"/>
    </source>
</evidence>
<evidence type="ECO:0000256" key="4">
    <source>
        <dbReference type="ARBA" id="ARBA00022741"/>
    </source>
</evidence>
<feature type="domain" description="RecF/RecN/SMC N-terminal" evidence="11">
    <location>
        <begin position="2"/>
        <end position="512"/>
    </location>
</feature>
<dbReference type="PIRSF" id="PIRSF003128">
    <property type="entry name" value="RecN"/>
    <property type="match status" value="1"/>
</dbReference>
<accession>E0XTJ1</accession>
<keyword evidence="7 9" id="KW-0234">DNA repair</keyword>
<dbReference type="PANTHER" id="PTHR11059">
    <property type="entry name" value="DNA REPAIR PROTEIN RECN"/>
    <property type="match status" value="1"/>
</dbReference>
<dbReference type="SUPFAM" id="SSF52540">
    <property type="entry name" value="P-loop containing nucleoside triphosphate hydrolases"/>
    <property type="match status" value="1"/>
</dbReference>
<evidence type="ECO:0000256" key="5">
    <source>
        <dbReference type="ARBA" id="ARBA00022763"/>
    </source>
</evidence>
<dbReference type="Pfam" id="PF02463">
    <property type="entry name" value="SMC_N"/>
    <property type="match status" value="1"/>
</dbReference>
<evidence type="ECO:0000256" key="2">
    <source>
        <dbReference type="ARBA" id="ARBA00009441"/>
    </source>
</evidence>
<dbReference type="CDD" id="cd03241">
    <property type="entry name" value="ABC_RecN"/>
    <property type="match status" value="2"/>
</dbReference>
<comment type="function">
    <text evidence="1 9">May be involved in recombinational repair of damaged DNA.</text>
</comment>
<evidence type="ECO:0000259" key="11">
    <source>
        <dbReference type="Pfam" id="PF02463"/>
    </source>
</evidence>
<dbReference type="GO" id="GO:0006281">
    <property type="term" value="P:DNA repair"/>
    <property type="evidence" value="ECO:0007669"/>
    <property type="project" value="UniProtKB-KW"/>
</dbReference>
<comment type="similarity">
    <text evidence="2 9">Belongs to the RecN family.</text>
</comment>